<reference evidence="9 10" key="1">
    <citation type="submission" date="2016-10" db="EMBL/GenBank/DDBJ databases">
        <authorList>
            <person name="de Groot N.N."/>
        </authorList>
    </citation>
    <scope>NUCLEOTIDE SEQUENCE [LARGE SCALE GENOMIC DNA]</scope>
    <source>
        <strain evidence="9 10">CCM7597</strain>
    </source>
</reference>
<dbReference type="CDD" id="cd00130">
    <property type="entry name" value="PAS"/>
    <property type="match status" value="1"/>
</dbReference>
<dbReference type="Proteomes" id="UP000198584">
    <property type="component" value="Unassembled WGS sequence"/>
</dbReference>
<evidence type="ECO:0000313" key="9">
    <source>
        <dbReference type="EMBL" id="SEB14633.1"/>
    </source>
</evidence>
<sequence>MISLGASIDYFPVPAFITRDDNVIIKLNSQFSKTIKTVGNKHINQFFDHIDMYEEGAFMSAVLEERQFLFLRQKINDNFLYIGKETAFLQELNQKVIELERLNRELDSIINSSYDGIYITDNKGVTLKTNDAIERITGIPKEYYIGKTVDKLMKRGILKNSVTPKVLKQRRTVSVVQNNYQNKETLITGSPVMNEKGDIEKVITNIRDLSELNSLLDELNEVQKRSDEYERELKKLKGFSDQGIIVESQTMTELYEMAERIADFDATVLILGETGVGKDVLARYIYRSGLRSEKGEFIKVNCGAIPPELLESELFGYEGGAFTGANKKGKPGMFELADNGVIFLDEVGELPLKMQVKLLQVIQDGMLQRVGATKSKKVDVRIIAATNRNLREMIKEGTFREDLFYRLNVIPFTIPPLRERRDDILALLQFFLDKTNNKYGLNKVLTDELKRFLYDWEWEGNVREMANLMERLVLTTSSSKISIEHLPPEYRNDEQDMKITDIIPLNQAAELAEKQVISLAAQRYKSTYQIAEALQTSQPTIVRKMKKYRIEIK</sequence>
<accession>A0A1H4GYP3</accession>
<dbReference type="InterPro" id="IPR035965">
    <property type="entry name" value="PAS-like_dom_sf"/>
</dbReference>
<protein>
    <recommendedName>
        <fullName evidence="4">HTH-type transcriptional regulatory protein TyrR</fullName>
    </recommendedName>
</protein>
<evidence type="ECO:0000256" key="4">
    <source>
        <dbReference type="ARBA" id="ARBA00029500"/>
    </source>
</evidence>
<dbReference type="Pfam" id="PF18024">
    <property type="entry name" value="HTH_50"/>
    <property type="match status" value="1"/>
</dbReference>
<proteinExistence type="predicted"/>
<dbReference type="InterPro" id="IPR058031">
    <property type="entry name" value="AAA_lid_NorR"/>
</dbReference>
<dbReference type="AlphaFoldDB" id="A0A1H4GYP3"/>
<dbReference type="Gene3D" id="1.10.8.60">
    <property type="match status" value="1"/>
</dbReference>
<evidence type="ECO:0000256" key="5">
    <source>
        <dbReference type="SAM" id="Coils"/>
    </source>
</evidence>
<feature type="domain" description="PAC" evidence="8">
    <location>
        <begin position="169"/>
        <end position="221"/>
    </location>
</feature>
<evidence type="ECO:0000256" key="3">
    <source>
        <dbReference type="ARBA" id="ARBA00022840"/>
    </source>
</evidence>
<keyword evidence="5" id="KW-0175">Coiled coil</keyword>
<evidence type="ECO:0000313" key="10">
    <source>
        <dbReference type="Proteomes" id="UP000198584"/>
    </source>
</evidence>
<dbReference type="PROSITE" id="PS00675">
    <property type="entry name" value="SIGMA54_INTERACT_1"/>
    <property type="match status" value="1"/>
</dbReference>
<dbReference type="Pfam" id="PF13426">
    <property type="entry name" value="PAS_9"/>
    <property type="match status" value="1"/>
</dbReference>
<dbReference type="InterPro" id="IPR000014">
    <property type="entry name" value="PAS"/>
</dbReference>
<dbReference type="STRING" id="571932.SAMN05421743_12029"/>
<keyword evidence="10" id="KW-1185">Reference proteome</keyword>
<evidence type="ECO:0000259" key="8">
    <source>
        <dbReference type="PROSITE" id="PS50113"/>
    </source>
</evidence>
<name>A0A1H4GYP3_9BACI</name>
<dbReference type="InterPro" id="IPR025662">
    <property type="entry name" value="Sigma_54_int_dom_ATP-bd_1"/>
</dbReference>
<dbReference type="GO" id="GO:0005524">
    <property type="term" value="F:ATP binding"/>
    <property type="evidence" value="ECO:0007669"/>
    <property type="project" value="UniProtKB-KW"/>
</dbReference>
<keyword evidence="1" id="KW-0547">Nucleotide-binding</keyword>
<keyword evidence="3" id="KW-0067">ATP-binding</keyword>
<dbReference type="Gene3D" id="3.40.50.300">
    <property type="entry name" value="P-loop containing nucleotide triphosphate hydrolases"/>
    <property type="match status" value="1"/>
</dbReference>
<dbReference type="InterPro" id="IPR003593">
    <property type="entry name" value="AAA+_ATPase"/>
</dbReference>
<dbReference type="SUPFAM" id="SSF52540">
    <property type="entry name" value="P-loop containing nucleoside triphosphate hydrolases"/>
    <property type="match status" value="1"/>
</dbReference>
<dbReference type="InterPro" id="IPR009057">
    <property type="entry name" value="Homeodomain-like_sf"/>
</dbReference>
<feature type="domain" description="Sigma-54 factor interaction" evidence="6">
    <location>
        <begin position="244"/>
        <end position="474"/>
    </location>
</feature>
<dbReference type="GO" id="GO:0003677">
    <property type="term" value="F:DNA binding"/>
    <property type="evidence" value="ECO:0007669"/>
    <property type="project" value="UniProtKB-KW"/>
</dbReference>
<gene>
    <name evidence="9" type="ORF">SAMN05421743_12029</name>
</gene>
<dbReference type="InterPro" id="IPR002078">
    <property type="entry name" value="Sigma_54_int"/>
</dbReference>
<feature type="domain" description="PAS" evidence="7">
    <location>
        <begin position="102"/>
        <end position="148"/>
    </location>
</feature>
<evidence type="ECO:0000259" key="6">
    <source>
        <dbReference type="PROSITE" id="PS50045"/>
    </source>
</evidence>
<dbReference type="CDD" id="cd00009">
    <property type="entry name" value="AAA"/>
    <property type="match status" value="1"/>
</dbReference>
<dbReference type="SMART" id="SM00382">
    <property type="entry name" value="AAA"/>
    <property type="match status" value="1"/>
</dbReference>
<dbReference type="NCBIfam" id="TIGR00229">
    <property type="entry name" value="sensory_box"/>
    <property type="match status" value="1"/>
</dbReference>
<dbReference type="SUPFAM" id="SSF46689">
    <property type="entry name" value="Homeodomain-like"/>
    <property type="match status" value="1"/>
</dbReference>
<dbReference type="Pfam" id="PF25601">
    <property type="entry name" value="AAA_lid_14"/>
    <property type="match status" value="1"/>
</dbReference>
<dbReference type="InterPro" id="IPR030828">
    <property type="entry name" value="HTH_TyrR"/>
</dbReference>
<dbReference type="PANTHER" id="PTHR32071:SF57">
    <property type="entry name" value="C4-DICARBOXYLATE TRANSPORT TRANSCRIPTIONAL REGULATORY PROTEIN DCTD"/>
    <property type="match status" value="1"/>
</dbReference>
<dbReference type="PROSITE" id="PS50113">
    <property type="entry name" value="PAC"/>
    <property type="match status" value="1"/>
</dbReference>
<dbReference type="SUPFAM" id="SSF55785">
    <property type="entry name" value="PYP-like sensor domain (PAS domain)"/>
    <property type="match status" value="1"/>
</dbReference>
<dbReference type="EMBL" id="FNQR01000020">
    <property type="protein sequence ID" value="SEB14633.1"/>
    <property type="molecule type" value="Genomic_DNA"/>
</dbReference>
<dbReference type="PROSITE" id="PS50112">
    <property type="entry name" value="PAS"/>
    <property type="match status" value="1"/>
</dbReference>
<dbReference type="InterPro" id="IPR027417">
    <property type="entry name" value="P-loop_NTPase"/>
</dbReference>
<dbReference type="SMART" id="SM00091">
    <property type="entry name" value="PAS"/>
    <property type="match status" value="1"/>
</dbReference>
<dbReference type="Gene3D" id="1.10.10.60">
    <property type="entry name" value="Homeodomain-like"/>
    <property type="match status" value="1"/>
</dbReference>
<dbReference type="GO" id="GO:0006355">
    <property type="term" value="P:regulation of DNA-templated transcription"/>
    <property type="evidence" value="ECO:0007669"/>
    <property type="project" value="InterPro"/>
</dbReference>
<dbReference type="InterPro" id="IPR000700">
    <property type="entry name" value="PAS-assoc_C"/>
</dbReference>
<dbReference type="Gene3D" id="3.30.450.20">
    <property type="entry name" value="PAS domain"/>
    <property type="match status" value="1"/>
</dbReference>
<keyword evidence="2" id="KW-0058">Aromatic hydrocarbons catabolism</keyword>
<evidence type="ECO:0000256" key="2">
    <source>
        <dbReference type="ARBA" id="ARBA00022797"/>
    </source>
</evidence>
<feature type="coiled-coil region" evidence="5">
    <location>
        <begin position="212"/>
        <end position="239"/>
    </location>
</feature>
<organism evidence="9 10">
    <name type="scientific">Thalassobacillus cyri</name>
    <dbReference type="NCBI Taxonomy" id="571932"/>
    <lineage>
        <taxon>Bacteria</taxon>
        <taxon>Bacillati</taxon>
        <taxon>Bacillota</taxon>
        <taxon>Bacilli</taxon>
        <taxon>Bacillales</taxon>
        <taxon>Bacillaceae</taxon>
        <taxon>Thalassobacillus</taxon>
    </lineage>
</organism>
<dbReference type="FunFam" id="3.40.50.300:FF:000006">
    <property type="entry name" value="DNA-binding transcriptional regulator NtrC"/>
    <property type="match status" value="1"/>
</dbReference>
<dbReference type="Pfam" id="PF00158">
    <property type="entry name" value="Sigma54_activat"/>
    <property type="match status" value="1"/>
</dbReference>
<dbReference type="PROSITE" id="PS50045">
    <property type="entry name" value="SIGMA54_INTERACT_4"/>
    <property type="match status" value="1"/>
</dbReference>
<evidence type="ECO:0000256" key="1">
    <source>
        <dbReference type="ARBA" id="ARBA00022741"/>
    </source>
</evidence>
<evidence type="ECO:0000259" key="7">
    <source>
        <dbReference type="PROSITE" id="PS50112"/>
    </source>
</evidence>
<dbReference type="PANTHER" id="PTHR32071">
    <property type="entry name" value="TRANSCRIPTIONAL REGULATORY PROTEIN"/>
    <property type="match status" value="1"/>
</dbReference>